<reference evidence="2" key="1">
    <citation type="submission" date="2022-03" db="EMBL/GenBank/DDBJ databases">
        <authorList>
            <person name="Sayadi A."/>
        </authorList>
    </citation>
    <scope>NUCLEOTIDE SEQUENCE</scope>
</reference>
<comment type="caution">
    <text evidence="2">The sequence shown here is derived from an EMBL/GenBank/DDBJ whole genome shotgun (WGS) entry which is preliminary data.</text>
</comment>
<gene>
    <name evidence="2" type="ORF">ACAOBT_LOCUS5936</name>
</gene>
<accession>A0A9P0K3D9</accession>
<dbReference type="OrthoDB" id="1875751at2759"/>
<dbReference type="EMBL" id="CAKOFQ010006717">
    <property type="protein sequence ID" value="CAH1964661.1"/>
    <property type="molecule type" value="Genomic_DNA"/>
</dbReference>
<dbReference type="AlphaFoldDB" id="A0A9P0K3D9"/>
<protein>
    <submittedName>
        <fullName evidence="2">Uncharacterized protein</fullName>
    </submittedName>
</protein>
<evidence type="ECO:0000313" key="2">
    <source>
        <dbReference type="EMBL" id="CAH1964661.1"/>
    </source>
</evidence>
<feature type="compositionally biased region" description="Low complexity" evidence="1">
    <location>
        <begin position="93"/>
        <end position="104"/>
    </location>
</feature>
<feature type="compositionally biased region" description="Polar residues" evidence="1">
    <location>
        <begin position="70"/>
        <end position="90"/>
    </location>
</feature>
<name>A0A9P0K3D9_ACAOB</name>
<evidence type="ECO:0000256" key="1">
    <source>
        <dbReference type="SAM" id="MobiDB-lite"/>
    </source>
</evidence>
<sequence length="125" mass="13279">MVEIKKAEPRDGSGGNKMGGSDPSSAWGPPQAPMGMMQGPNGQMGGPPMNLGAPMGPNMMQKPPVIPRSFVSNTTRPGMSYAQATQNQLRPETITSTNNTSTRNNIDSRVLDCLSSPNDYVQTVQ</sequence>
<organism evidence="2 3">
    <name type="scientific">Acanthoscelides obtectus</name>
    <name type="common">Bean weevil</name>
    <name type="synonym">Bruchus obtectus</name>
    <dbReference type="NCBI Taxonomy" id="200917"/>
    <lineage>
        <taxon>Eukaryota</taxon>
        <taxon>Metazoa</taxon>
        <taxon>Ecdysozoa</taxon>
        <taxon>Arthropoda</taxon>
        <taxon>Hexapoda</taxon>
        <taxon>Insecta</taxon>
        <taxon>Pterygota</taxon>
        <taxon>Neoptera</taxon>
        <taxon>Endopterygota</taxon>
        <taxon>Coleoptera</taxon>
        <taxon>Polyphaga</taxon>
        <taxon>Cucujiformia</taxon>
        <taxon>Chrysomeloidea</taxon>
        <taxon>Chrysomelidae</taxon>
        <taxon>Bruchinae</taxon>
        <taxon>Bruchini</taxon>
        <taxon>Acanthoscelides</taxon>
    </lineage>
</organism>
<feature type="compositionally biased region" description="Basic and acidic residues" evidence="1">
    <location>
        <begin position="1"/>
        <end position="11"/>
    </location>
</feature>
<dbReference type="Proteomes" id="UP001152888">
    <property type="component" value="Unassembled WGS sequence"/>
</dbReference>
<feature type="region of interest" description="Disordered" evidence="1">
    <location>
        <begin position="1"/>
        <end position="104"/>
    </location>
</feature>
<proteinExistence type="predicted"/>
<evidence type="ECO:0000313" key="3">
    <source>
        <dbReference type="Proteomes" id="UP001152888"/>
    </source>
</evidence>
<feature type="compositionally biased region" description="Low complexity" evidence="1">
    <location>
        <begin position="33"/>
        <end position="49"/>
    </location>
</feature>
<keyword evidence="3" id="KW-1185">Reference proteome</keyword>